<dbReference type="InterPro" id="IPR051437">
    <property type="entry name" value="TTLL_monoglycylase"/>
</dbReference>
<feature type="region of interest" description="Disordered" evidence="4">
    <location>
        <begin position="45"/>
        <end position="64"/>
    </location>
</feature>
<feature type="compositionally biased region" description="Basic and acidic residues" evidence="4">
    <location>
        <begin position="52"/>
        <end position="64"/>
    </location>
</feature>
<evidence type="ECO:0000256" key="2">
    <source>
        <dbReference type="ARBA" id="ARBA00022741"/>
    </source>
</evidence>
<dbReference type="GO" id="GO:0005930">
    <property type="term" value="C:axoneme"/>
    <property type="evidence" value="ECO:0007669"/>
    <property type="project" value="TreeGrafter"/>
</dbReference>
<dbReference type="RefSeq" id="XP_030886152.1">
    <property type="nucleotide sequence ID" value="XM_031030292.1"/>
</dbReference>
<dbReference type="KEGG" id="lww:115941603"/>
<evidence type="ECO:0000256" key="3">
    <source>
        <dbReference type="ARBA" id="ARBA00022840"/>
    </source>
</evidence>
<dbReference type="GO" id="GO:0003341">
    <property type="term" value="P:cilium movement"/>
    <property type="evidence" value="ECO:0007669"/>
    <property type="project" value="TreeGrafter"/>
</dbReference>
<dbReference type="PANTHER" id="PTHR45870">
    <property type="entry name" value="TUBULIN MONOGLYCYLASE TTLL3"/>
    <property type="match status" value="1"/>
</dbReference>
<reference evidence="6" key="1">
    <citation type="submission" date="2025-08" db="UniProtKB">
        <authorList>
            <consortium name="RefSeq"/>
        </authorList>
    </citation>
    <scope>IDENTIFICATION</scope>
    <source>
        <tissue evidence="6">Liver</tissue>
    </source>
</reference>
<keyword evidence="5" id="KW-1185">Reference proteome</keyword>
<organism evidence="5 6">
    <name type="scientific">Leptonychotes weddellii</name>
    <name type="common">Weddell seal</name>
    <name type="synonym">Otaria weddellii</name>
    <dbReference type="NCBI Taxonomy" id="9713"/>
    <lineage>
        <taxon>Eukaryota</taxon>
        <taxon>Metazoa</taxon>
        <taxon>Chordata</taxon>
        <taxon>Craniata</taxon>
        <taxon>Vertebrata</taxon>
        <taxon>Euteleostomi</taxon>
        <taxon>Mammalia</taxon>
        <taxon>Eutheria</taxon>
        <taxon>Laurasiatheria</taxon>
        <taxon>Carnivora</taxon>
        <taxon>Caniformia</taxon>
        <taxon>Pinnipedia</taxon>
        <taxon>Phocidae</taxon>
        <taxon>Monachinae</taxon>
        <taxon>Lobodontini</taxon>
        <taxon>Leptonychotes</taxon>
    </lineage>
</organism>
<evidence type="ECO:0000313" key="5">
    <source>
        <dbReference type="Proteomes" id="UP000245341"/>
    </source>
</evidence>
<sequence>MLLQFEEKKIFSIYGHYPVIRATLRRKGWVEKKFHFLPKVVPNADDDSAGVPEHKCAEGKENQEEALEKTDDIHDVMSRLVKNEMPYFLWTIKRDVIDYHSLSGDQMLNHYGRTASFTTKIGLCVNMRSLPWYVQANPDSFFPRCYCLCTESEKQEFLASENAKSKLTGLSGQLVDTACKVCQAYLGQLEHEDIDVSEDATKDLTEDEWKDLTEQYYSLIQ</sequence>
<evidence type="ECO:0000256" key="1">
    <source>
        <dbReference type="ARBA" id="ARBA00022598"/>
    </source>
</evidence>
<accession>A0A7F8QYC2</accession>
<evidence type="ECO:0000256" key="4">
    <source>
        <dbReference type="SAM" id="MobiDB-lite"/>
    </source>
</evidence>
<keyword evidence="1" id="KW-0436">Ligase</keyword>
<dbReference type="OrthoDB" id="202825at2759"/>
<dbReference type="CTD" id="164714"/>
<dbReference type="AlphaFoldDB" id="A0A7F8QYC2"/>
<dbReference type="Proteomes" id="UP000245341">
    <property type="component" value="Unplaced"/>
</dbReference>
<dbReference type="GO" id="GO:0070736">
    <property type="term" value="F:protein-glycine ligase activity, initiating"/>
    <property type="evidence" value="ECO:0007669"/>
    <property type="project" value="TreeGrafter"/>
</dbReference>
<gene>
    <name evidence="6" type="primary">TTLL8</name>
</gene>
<dbReference type="PANTHER" id="PTHR45870:SF3">
    <property type="entry name" value="PROTEIN MONOGLYCYLASE TTLL8"/>
    <property type="match status" value="1"/>
</dbReference>
<dbReference type="GO" id="GO:0015630">
    <property type="term" value="C:microtubule cytoskeleton"/>
    <property type="evidence" value="ECO:0007669"/>
    <property type="project" value="TreeGrafter"/>
</dbReference>
<dbReference type="GeneID" id="115941603"/>
<protein>
    <submittedName>
        <fullName evidence="6">Protein monoglycylase TTLL8</fullName>
    </submittedName>
</protein>
<name>A0A7F8QYC2_LEPWE</name>
<evidence type="ECO:0000313" key="6">
    <source>
        <dbReference type="RefSeq" id="XP_030886152.1"/>
    </source>
</evidence>
<dbReference type="GO" id="GO:0005524">
    <property type="term" value="F:ATP binding"/>
    <property type="evidence" value="ECO:0007669"/>
    <property type="project" value="UniProtKB-KW"/>
</dbReference>
<dbReference type="GO" id="GO:0060271">
    <property type="term" value="P:cilium assembly"/>
    <property type="evidence" value="ECO:0007669"/>
    <property type="project" value="TreeGrafter"/>
</dbReference>
<keyword evidence="3" id="KW-0067">ATP-binding</keyword>
<proteinExistence type="predicted"/>
<keyword evidence="2" id="KW-0547">Nucleotide-binding</keyword>